<dbReference type="InterPro" id="IPR025703">
    <property type="entry name" value="Bifunct_PutA"/>
</dbReference>
<reference evidence="10 11" key="2">
    <citation type="submission" date="2019-09" db="EMBL/GenBank/DDBJ databases">
        <authorList>
            <person name="Jin C."/>
        </authorList>
    </citation>
    <scope>NUCLEOTIDE SEQUENCE [LARGE SCALE GENOMIC DNA]</scope>
    <source>
        <strain evidence="10 11">BN140002</strain>
    </source>
</reference>
<dbReference type="InterPro" id="IPR029041">
    <property type="entry name" value="FAD-linked_oxidoreductase-like"/>
</dbReference>
<dbReference type="GO" id="GO:0004657">
    <property type="term" value="F:proline dehydrogenase activity"/>
    <property type="evidence" value="ECO:0007669"/>
    <property type="project" value="UniProtKB-UniRule"/>
</dbReference>
<dbReference type="InterPro" id="IPR024089">
    <property type="entry name" value="PRODH_PutA_dom_I/II"/>
</dbReference>
<evidence type="ECO:0000256" key="6">
    <source>
        <dbReference type="PIRSR" id="PIRSR000197-1"/>
    </source>
</evidence>
<sequence>MNAPSPQPFGAPYAEDDTAIAGRLMREAWLPREREARVDATARELIGAIRAERGGFGGVEEMLREYSLSTKEGLALMVLAEALLRVPDGATADRLIEDKLGQGDFARHESRSEAFLVNASAWALGMTARVIQPGETPEGILRQVAKRLGVPAVRAATRQAMRVMGGHFVLGQTIEEALKRAATGEGRLYRYSFDMLGEGARTAKDAERYFESYADAIEAIGRAAGNRPLPDRPGISVKLSALHPRYEALSRERVLAELTPRVVALAAKAKAYDLNFTIDAEEADRLELSLDVLAAAFGDPSLAGWDGFGLAIQAYQKRALALIDWIAELARRHDRRMMVRLVKGAYWDTEVKRAQERGLDDYPVFTRKAMTDLSYVACAERMLALRPLIYPQFATHNALTVASIIERAGGVEGYEFQRLHGMGEALYGHLVEEQGGAACRTYAPVGGHRDLLAYLVRRLLENGANSSFVSVAADPAVPVESLLKRPAEIVGAPERARHPRLPLPRDLFGPGRRNSRGVELGHRASLEALLAEIAGAGAPGSAAPLVDGRALGGERRPVLNPADGRTPVGEVAEASPESADAAIAAARAGFPAWSAIPADRRAAALERAGDLLEARRGRFLHLLQAEAGKTLDDALSELREAVDFCRYYAAQGRELMGEPETMPGPTGEANRLALRGRGVFVAISPWNFPLAIFLGQVAAALMAGNAVVAKPAEQTPLVAAEAVRLLHEAGVPASALHFVPGDGRVGARLVENPHAGGVVFTGSTEVARLINRTLAAKDGPIVPLIAETGGINAMIVDATALPEQVADDVATSAFRSAGQRCSALRLLLVQEDVADRMIEMIVGAARELKVGDPRDVSVAIGPVIDMEAKERLDAHVARMSREAKRVHLAGEAPRSGTYVAPHVFELDRPGALDQEVFGPILHVARYRAADLDRVLEGIEATGYGLTLGVHSRIDATIERVVRRLSVGNVYVNRNMIGAVVGVQPFGGHGLSGTGPKAGGPHYLLRFSTEQTVTINTAAAGGNAALIAMEE</sequence>
<dbReference type="InterPro" id="IPR016160">
    <property type="entry name" value="Ald_DH_CS_CYS"/>
</dbReference>
<proteinExistence type="inferred from homology"/>
<evidence type="ECO:0000259" key="7">
    <source>
        <dbReference type="Pfam" id="PF00171"/>
    </source>
</evidence>
<dbReference type="InterPro" id="IPR016161">
    <property type="entry name" value="Ald_DH/histidinol_DH"/>
</dbReference>
<keyword evidence="3 5" id="KW-0520">NAD</keyword>
<comment type="pathway">
    <text evidence="1 5">Amino-acid degradation; L-proline degradation into L-glutamate; L-glutamate from L-proline: step 2/2.</text>
</comment>
<dbReference type="PROSITE" id="PS00070">
    <property type="entry name" value="ALDEHYDE_DEHYDR_CYS"/>
    <property type="match status" value="1"/>
</dbReference>
<dbReference type="RefSeq" id="WP_149820174.1">
    <property type="nucleotide sequence ID" value="NZ_VUOA01000033.1"/>
</dbReference>
<evidence type="ECO:0000313" key="10">
    <source>
        <dbReference type="EMBL" id="KAA2235766.1"/>
    </source>
</evidence>
<comment type="similarity">
    <text evidence="5">In the N-terminal section; belongs to the proline dehydrogenase family.</text>
</comment>
<keyword evidence="5" id="KW-0678">Repressor</keyword>
<evidence type="ECO:0000259" key="8">
    <source>
        <dbReference type="Pfam" id="PF01619"/>
    </source>
</evidence>
<comment type="function">
    <text evidence="5">Oxidizes proline to glutamate for use as a carbon and nitrogen source.</text>
</comment>
<dbReference type="AlphaFoldDB" id="A0A5B2VAD8"/>
<dbReference type="GO" id="GO:0010133">
    <property type="term" value="P:L-proline catabolic process to L-glutamate"/>
    <property type="evidence" value="ECO:0007669"/>
    <property type="project" value="UniProtKB-UniRule"/>
</dbReference>
<dbReference type="InterPro" id="IPR002872">
    <property type="entry name" value="Proline_DH_dom"/>
</dbReference>
<feature type="active site" evidence="6">
    <location>
        <position position="787"/>
    </location>
</feature>
<comment type="pathway">
    <text evidence="5">Amino-acid degradation; L-proline degradation into L-glutamate; L-glutamate from L-proline: step 1/2.</text>
</comment>
<dbReference type="FunFam" id="3.40.309.10:FF:000005">
    <property type="entry name" value="1-pyrroline-5-carboxylate dehydrogenase 1"/>
    <property type="match status" value="1"/>
</dbReference>
<dbReference type="EC" id="1.5.5.2" evidence="5"/>
<dbReference type="Gene3D" id="3.40.605.10">
    <property type="entry name" value="Aldehyde Dehydrogenase, Chain A, domain 1"/>
    <property type="match status" value="1"/>
</dbReference>
<dbReference type="InterPro" id="IPR016163">
    <property type="entry name" value="Ald_DH_C"/>
</dbReference>
<dbReference type="Gene3D" id="1.20.5.460">
    <property type="entry name" value="Single helix bin"/>
    <property type="match status" value="1"/>
</dbReference>
<dbReference type="EC" id="1.2.1.88" evidence="5"/>
<keyword evidence="5" id="KW-0804">Transcription</keyword>
<dbReference type="PIRSF" id="PIRSF000197">
    <property type="entry name" value="Bifunct_PutA"/>
    <property type="match status" value="1"/>
</dbReference>
<dbReference type="Gene3D" id="3.40.309.10">
    <property type="entry name" value="Aldehyde Dehydrogenase, Chain A, domain 2"/>
    <property type="match status" value="1"/>
</dbReference>
<feature type="domain" description="Aldehyde dehydrogenase" evidence="7">
    <location>
        <begin position="554"/>
        <end position="1012"/>
    </location>
</feature>
<protein>
    <recommendedName>
        <fullName evidence="5">Bifunctional protein PutA</fullName>
    </recommendedName>
    <domain>
        <recommendedName>
            <fullName evidence="5">Proline dehydrogenase</fullName>
            <ecNumber evidence="5">1.5.5.2</ecNumber>
        </recommendedName>
        <alternativeName>
            <fullName evidence="5">Proline oxidase</fullName>
        </alternativeName>
    </domain>
    <domain>
        <recommendedName>
            <fullName evidence="5">Delta-1-pyrroline-5-carboxylate dehydrogenase</fullName>
            <shortName evidence="5">P5C dehydrogenase</shortName>
            <ecNumber evidence="5">1.2.1.88</ecNumber>
        </recommendedName>
        <alternativeName>
            <fullName evidence="5">L-glutamate gamma-semialdehyde dehydrogenase</fullName>
        </alternativeName>
    </domain>
</protein>
<dbReference type="Pfam" id="PF14850">
    <property type="entry name" value="Pro_dh-DNA_bdg"/>
    <property type="match status" value="1"/>
</dbReference>
<dbReference type="InterPro" id="IPR015590">
    <property type="entry name" value="Aldehyde_DH_dom"/>
</dbReference>
<dbReference type="InterPro" id="IPR016162">
    <property type="entry name" value="Ald_DH_N"/>
</dbReference>
<dbReference type="EMBL" id="VUOA01000033">
    <property type="protein sequence ID" value="KAA2235766.1"/>
    <property type="molecule type" value="Genomic_DNA"/>
</dbReference>
<keyword evidence="2 5" id="KW-0560">Oxidoreductase</keyword>
<dbReference type="GO" id="GO:0009898">
    <property type="term" value="C:cytoplasmic side of plasma membrane"/>
    <property type="evidence" value="ECO:0007669"/>
    <property type="project" value="TreeGrafter"/>
</dbReference>
<dbReference type="CDD" id="cd07125">
    <property type="entry name" value="ALDH_PutA-P5CDH"/>
    <property type="match status" value="1"/>
</dbReference>
<keyword evidence="5" id="KW-0238">DNA-binding</keyword>
<keyword evidence="5" id="KW-0642">Proline metabolism</keyword>
<feature type="active site" evidence="6">
    <location>
        <position position="821"/>
    </location>
</feature>
<name>A0A5B2VAD8_9HYPH</name>
<accession>A0A5B2VAD8</accession>
<evidence type="ECO:0000256" key="5">
    <source>
        <dbReference type="PIRNR" id="PIRNR000197"/>
    </source>
</evidence>
<evidence type="ECO:0000259" key="9">
    <source>
        <dbReference type="Pfam" id="PF14850"/>
    </source>
</evidence>
<evidence type="ECO:0000313" key="11">
    <source>
        <dbReference type="Proteomes" id="UP000323142"/>
    </source>
</evidence>
<comment type="catalytic activity">
    <reaction evidence="5">
        <text>L-proline + a quinone = (S)-1-pyrroline-5-carboxylate + a quinol + H(+)</text>
        <dbReference type="Rhea" id="RHEA:23784"/>
        <dbReference type="ChEBI" id="CHEBI:15378"/>
        <dbReference type="ChEBI" id="CHEBI:17388"/>
        <dbReference type="ChEBI" id="CHEBI:24646"/>
        <dbReference type="ChEBI" id="CHEBI:60039"/>
        <dbReference type="ChEBI" id="CHEBI:132124"/>
        <dbReference type="EC" id="1.5.5.2"/>
    </reaction>
</comment>
<dbReference type="OrthoDB" id="9812625at2"/>
<comment type="caution">
    <text evidence="10">The sequence shown here is derived from an EMBL/GenBank/DDBJ whole genome shotgun (WGS) entry which is preliminary data.</text>
</comment>
<feature type="domain" description="Proline dehydrogenase PutA" evidence="9">
    <location>
        <begin position="59"/>
        <end position="168"/>
    </location>
</feature>
<dbReference type="GO" id="GO:0003700">
    <property type="term" value="F:DNA-binding transcription factor activity"/>
    <property type="evidence" value="ECO:0007669"/>
    <property type="project" value="InterPro"/>
</dbReference>
<keyword evidence="5" id="KW-0805">Transcription regulation</keyword>
<evidence type="ECO:0000256" key="1">
    <source>
        <dbReference type="ARBA" id="ARBA00004786"/>
    </source>
</evidence>
<dbReference type="Pfam" id="PF01619">
    <property type="entry name" value="Pro_dh"/>
    <property type="match status" value="1"/>
</dbReference>
<dbReference type="Gene3D" id="3.20.20.220">
    <property type="match status" value="1"/>
</dbReference>
<keyword evidence="11" id="KW-1185">Reference proteome</keyword>
<comment type="catalytic activity">
    <reaction evidence="4 5">
        <text>L-glutamate 5-semialdehyde + NAD(+) + H2O = L-glutamate + NADH + 2 H(+)</text>
        <dbReference type="Rhea" id="RHEA:30235"/>
        <dbReference type="ChEBI" id="CHEBI:15377"/>
        <dbReference type="ChEBI" id="CHEBI:15378"/>
        <dbReference type="ChEBI" id="CHEBI:29985"/>
        <dbReference type="ChEBI" id="CHEBI:57540"/>
        <dbReference type="ChEBI" id="CHEBI:57945"/>
        <dbReference type="ChEBI" id="CHEBI:58066"/>
        <dbReference type="EC" id="1.2.1.88"/>
    </reaction>
</comment>
<dbReference type="SUPFAM" id="SSF81935">
    <property type="entry name" value="N-terminal domain of bifunctional PutA protein"/>
    <property type="match status" value="1"/>
</dbReference>
<evidence type="ECO:0000256" key="3">
    <source>
        <dbReference type="ARBA" id="ARBA00023027"/>
    </source>
</evidence>
<dbReference type="InterPro" id="IPR024082">
    <property type="entry name" value="PRODH_PutA_dom_II"/>
</dbReference>
<dbReference type="GO" id="GO:0003842">
    <property type="term" value="F:L-glutamate gamma-semialdehyde dehydrogenase activity"/>
    <property type="evidence" value="ECO:0007669"/>
    <property type="project" value="UniProtKB-UniRule"/>
</dbReference>
<dbReference type="PANTHER" id="PTHR42862">
    <property type="entry name" value="DELTA-1-PYRROLINE-5-CARBOXYLATE DEHYDROGENASE 1, ISOFORM A-RELATED"/>
    <property type="match status" value="1"/>
</dbReference>
<dbReference type="SUPFAM" id="SSF53720">
    <property type="entry name" value="ALDH-like"/>
    <property type="match status" value="1"/>
</dbReference>
<dbReference type="PANTHER" id="PTHR42862:SF1">
    <property type="entry name" value="DELTA-1-PYRROLINE-5-CARBOXYLATE DEHYDROGENASE 2, ISOFORM A-RELATED"/>
    <property type="match status" value="1"/>
</dbReference>
<dbReference type="GO" id="GO:0003677">
    <property type="term" value="F:DNA binding"/>
    <property type="evidence" value="ECO:0007669"/>
    <property type="project" value="UniProtKB-KW"/>
</dbReference>
<reference evidence="10 11" key="1">
    <citation type="submission" date="2019-09" db="EMBL/GenBank/DDBJ databases">
        <title>Salinarimonas rosea gen. nov., sp. nov., a new member of the a-2 subgroup of the Proteobacteria.</title>
        <authorList>
            <person name="Liu J."/>
        </authorList>
    </citation>
    <scope>NUCLEOTIDE SEQUENCE [LARGE SCALE GENOMIC DNA]</scope>
    <source>
        <strain evidence="10 11">BN140002</strain>
    </source>
</reference>
<dbReference type="InterPro" id="IPR005933">
    <property type="entry name" value="PutA_C"/>
</dbReference>
<gene>
    <name evidence="10" type="primary">putA</name>
    <name evidence="10" type="ORF">F0L46_18250</name>
</gene>
<organism evidence="10 11">
    <name type="scientific">Salinarimonas soli</name>
    <dbReference type="NCBI Taxonomy" id="1638099"/>
    <lineage>
        <taxon>Bacteria</taxon>
        <taxon>Pseudomonadati</taxon>
        <taxon>Pseudomonadota</taxon>
        <taxon>Alphaproteobacteria</taxon>
        <taxon>Hyphomicrobiales</taxon>
        <taxon>Salinarimonadaceae</taxon>
        <taxon>Salinarimonas</taxon>
    </lineage>
</organism>
<dbReference type="SUPFAM" id="SSF51730">
    <property type="entry name" value="FAD-linked oxidoreductase"/>
    <property type="match status" value="1"/>
</dbReference>
<comment type="cofactor">
    <cofactor evidence="5">
        <name>FAD</name>
        <dbReference type="ChEBI" id="CHEBI:57692"/>
    </cofactor>
</comment>
<evidence type="ECO:0000256" key="4">
    <source>
        <dbReference type="ARBA" id="ARBA00048142"/>
    </source>
</evidence>
<feature type="domain" description="Proline dehydrogenase" evidence="8">
    <location>
        <begin position="177"/>
        <end position="470"/>
    </location>
</feature>
<dbReference type="UniPathway" id="UPA00261">
    <property type="reaction ID" value="UER00373"/>
</dbReference>
<keyword evidence="5" id="KW-0274">FAD</keyword>
<dbReference type="Proteomes" id="UP000323142">
    <property type="component" value="Unassembled WGS sequence"/>
</dbReference>
<dbReference type="InterPro" id="IPR050485">
    <property type="entry name" value="Proline_metab_enzyme"/>
</dbReference>
<evidence type="ECO:0000256" key="2">
    <source>
        <dbReference type="ARBA" id="ARBA00023002"/>
    </source>
</evidence>
<keyword evidence="5" id="KW-0285">Flavoprotein</keyword>
<comment type="similarity">
    <text evidence="5">In the C-terminal section; belongs to the aldehyde dehydrogenase family.</text>
</comment>
<dbReference type="NCBIfam" id="NF008869">
    <property type="entry name" value="PRK11904.1"/>
    <property type="match status" value="1"/>
</dbReference>
<dbReference type="NCBIfam" id="TIGR01238">
    <property type="entry name" value="D1pyr5carbox3"/>
    <property type="match status" value="1"/>
</dbReference>
<dbReference type="Pfam" id="PF00171">
    <property type="entry name" value="Aldedh"/>
    <property type="match status" value="1"/>
</dbReference>